<dbReference type="EMBL" id="JNHN01000159">
    <property type="protein sequence ID" value="KDS52426.1"/>
    <property type="molecule type" value="Genomic_DNA"/>
</dbReference>
<organism evidence="12 13">
    <name type="scientific">Bacteroides uniformis str. 3978 T3 ii</name>
    <dbReference type="NCBI Taxonomy" id="1339349"/>
    <lineage>
        <taxon>Bacteria</taxon>
        <taxon>Pseudomonadati</taxon>
        <taxon>Bacteroidota</taxon>
        <taxon>Bacteroidia</taxon>
        <taxon>Bacteroidales</taxon>
        <taxon>Bacteroidaceae</taxon>
        <taxon>Bacteroides</taxon>
    </lineage>
</organism>
<dbReference type="GO" id="GO:0016791">
    <property type="term" value="F:phosphatase activity"/>
    <property type="evidence" value="ECO:0007669"/>
    <property type="project" value="InterPro"/>
</dbReference>
<feature type="binding site" evidence="11">
    <location>
        <position position="91"/>
    </location>
    <ligand>
        <name>Zn(2+)</name>
        <dbReference type="ChEBI" id="CHEBI:29105"/>
    </ligand>
</feature>
<dbReference type="InterPro" id="IPR006543">
    <property type="entry name" value="Histidinol-phos"/>
</dbReference>
<proteinExistence type="inferred from homology"/>
<reference evidence="12 13" key="1">
    <citation type="submission" date="2014-04" db="EMBL/GenBank/DDBJ databases">
        <authorList>
            <person name="Sears C."/>
            <person name="Carroll K."/>
            <person name="Sack B.R."/>
            <person name="Qadri F."/>
            <person name="Myers L.L."/>
            <person name="Chung G.-T."/>
            <person name="Escheverria P."/>
            <person name="Fraser C.M."/>
            <person name="Sadzewicz L."/>
            <person name="Shefchek K.A."/>
            <person name="Tallon L."/>
            <person name="Das S.P."/>
            <person name="Daugherty S."/>
            <person name="Mongodin E.F."/>
        </authorList>
    </citation>
    <scope>NUCLEOTIDE SEQUENCE [LARGE SCALE GENOMIC DNA]</scope>
    <source>
        <strain evidence="12 13">3978 T3 ii</strain>
    </source>
</reference>
<comment type="caution">
    <text evidence="12">The sequence shown here is derived from an EMBL/GenBank/DDBJ whole genome shotgun (WGS) entry which is preliminary data.</text>
</comment>
<evidence type="ECO:0000313" key="12">
    <source>
        <dbReference type="EMBL" id="KDS52426.1"/>
    </source>
</evidence>
<feature type="site" description="Stabilizes the phosphoryl group" evidence="10">
    <location>
        <position position="101"/>
    </location>
</feature>
<comment type="cofactor">
    <cofactor evidence="11">
        <name>Zn(2+)</name>
        <dbReference type="ChEBI" id="CHEBI:29105"/>
    </cofactor>
</comment>
<feature type="binding site" evidence="9">
    <location>
        <begin position="100"/>
        <end position="101"/>
    </location>
    <ligand>
        <name>substrate</name>
    </ligand>
</feature>
<dbReference type="NCBIfam" id="TIGR00213">
    <property type="entry name" value="GmhB_yaeD"/>
    <property type="match status" value="1"/>
</dbReference>
<feature type="binding site" evidence="9">
    <location>
        <position position="127"/>
    </location>
    <ligand>
        <name>substrate</name>
    </ligand>
</feature>
<gene>
    <name evidence="12" type="primary">gmhB</name>
    <name evidence="12" type="ORF">M094_0027</name>
</gene>
<dbReference type="PANTHER" id="PTHR42891">
    <property type="entry name" value="D-GLYCERO-BETA-D-MANNO-HEPTOSE-1,7-BISPHOSPHATE 7-PHOSPHATASE"/>
    <property type="match status" value="1"/>
</dbReference>
<dbReference type="InterPro" id="IPR004446">
    <property type="entry name" value="Heptose_bisP_phosphatase"/>
</dbReference>
<feature type="binding site" evidence="11">
    <location>
        <position position="8"/>
    </location>
    <ligand>
        <name>Mg(2+)</name>
        <dbReference type="ChEBI" id="CHEBI:18420"/>
    </ligand>
</feature>
<feature type="binding site" evidence="11">
    <location>
        <position position="99"/>
    </location>
    <ligand>
        <name>Zn(2+)</name>
        <dbReference type="ChEBI" id="CHEBI:29105"/>
    </ligand>
</feature>
<dbReference type="NCBIfam" id="TIGR01662">
    <property type="entry name" value="HAD-SF-IIIA"/>
    <property type="match status" value="1"/>
</dbReference>
<feature type="binding site" evidence="9">
    <location>
        <begin position="16"/>
        <end position="19"/>
    </location>
    <ligand>
        <name>substrate</name>
    </ligand>
</feature>
<feature type="site" description="Contributes to substrate recognition" evidence="10">
    <location>
        <position position="100"/>
    </location>
</feature>
<evidence type="ECO:0000256" key="1">
    <source>
        <dbReference type="ARBA" id="ARBA00004496"/>
    </source>
</evidence>
<feature type="active site" description="Nucleophile" evidence="8">
    <location>
        <position position="8"/>
    </location>
</feature>
<keyword evidence="3 11" id="KW-0479">Metal-binding</keyword>
<dbReference type="InterPro" id="IPR006549">
    <property type="entry name" value="HAD-SF_hydro_IIIA"/>
</dbReference>
<keyword evidence="2 7" id="KW-0963">Cytoplasm</keyword>
<dbReference type="SUPFAM" id="SSF56784">
    <property type="entry name" value="HAD-like"/>
    <property type="match status" value="1"/>
</dbReference>
<evidence type="ECO:0000256" key="6">
    <source>
        <dbReference type="ARBA" id="ARBA00031828"/>
    </source>
</evidence>
<feature type="binding site" evidence="11">
    <location>
        <position position="127"/>
    </location>
    <ligand>
        <name>Mg(2+)</name>
        <dbReference type="ChEBI" id="CHEBI:18420"/>
    </ligand>
</feature>
<dbReference type="PATRIC" id="fig|1339349.3.peg.1321"/>
<dbReference type="GO" id="GO:0046872">
    <property type="term" value="F:metal ion binding"/>
    <property type="evidence" value="ECO:0007669"/>
    <property type="project" value="UniProtKB-KW"/>
</dbReference>
<feature type="binding site" evidence="9">
    <location>
        <begin position="50"/>
        <end position="53"/>
    </location>
    <ligand>
        <name>substrate</name>
    </ligand>
</feature>
<evidence type="ECO:0000256" key="10">
    <source>
        <dbReference type="PIRSR" id="PIRSR004682-3"/>
    </source>
</evidence>
<evidence type="ECO:0000256" key="2">
    <source>
        <dbReference type="ARBA" id="ARBA00022490"/>
    </source>
</evidence>
<keyword evidence="11" id="KW-0460">Magnesium</keyword>
<dbReference type="RefSeq" id="WP_035447678.1">
    <property type="nucleotide sequence ID" value="NZ_JNHN01000159.1"/>
</dbReference>
<name>A0A078S569_BACUN</name>
<dbReference type="InterPro" id="IPR036412">
    <property type="entry name" value="HAD-like_sf"/>
</dbReference>
<evidence type="ECO:0000256" key="5">
    <source>
        <dbReference type="ARBA" id="ARBA00023277"/>
    </source>
</evidence>
<dbReference type="AlphaFoldDB" id="A0A078S569"/>
<evidence type="ECO:0000256" key="9">
    <source>
        <dbReference type="PIRSR" id="PIRSR004682-2"/>
    </source>
</evidence>
<evidence type="ECO:0000256" key="4">
    <source>
        <dbReference type="ARBA" id="ARBA00022801"/>
    </source>
</evidence>
<dbReference type="Proteomes" id="UP000028013">
    <property type="component" value="Unassembled WGS sequence"/>
</dbReference>
<comment type="subcellular location">
    <subcellularLocation>
        <location evidence="1 7">Cytoplasm</location>
    </subcellularLocation>
</comment>
<comment type="cofactor">
    <cofactor evidence="11">
        <name>Mg(2+)</name>
        <dbReference type="ChEBI" id="CHEBI:18420"/>
    </cofactor>
</comment>
<feature type="binding site" evidence="11">
    <location>
        <position position="10"/>
    </location>
    <ligand>
        <name>Mg(2+)</name>
        <dbReference type="ChEBI" id="CHEBI:18420"/>
    </ligand>
</feature>
<evidence type="ECO:0000256" key="3">
    <source>
        <dbReference type="ARBA" id="ARBA00022723"/>
    </source>
</evidence>
<keyword evidence="4 7" id="KW-0378">Hydrolase</keyword>
<dbReference type="InterPro" id="IPR023214">
    <property type="entry name" value="HAD_sf"/>
</dbReference>
<dbReference type="GO" id="GO:0005975">
    <property type="term" value="P:carbohydrate metabolic process"/>
    <property type="evidence" value="ECO:0007669"/>
    <property type="project" value="InterPro"/>
</dbReference>
<feature type="binding site" evidence="11">
    <location>
        <position position="89"/>
    </location>
    <ligand>
        <name>Zn(2+)</name>
        <dbReference type="ChEBI" id="CHEBI:29105"/>
    </ligand>
</feature>
<dbReference type="PIRSF" id="PIRSF004682">
    <property type="entry name" value="GmhB"/>
    <property type="match status" value="1"/>
</dbReference>
<protein>
    <recommendedName>
        <fullName evidence="6 7">D,D-heptose 1,7-bisphosphate phosphatase</fullName>
        <ecNumber evidence="7">3.1.3.-</ecNumber>
    </recommendedName>
</protein>
<dbReference type="Gene3D" id="3.40.50.1000">
    <property type="entry name" value="HAD superfamily/HAD-like"/>
    <property type="match status" value="1"/>
</dbReference>
<dbReference type="Pfam" id="PF13242">
    <property type="entry name" value="Hydrolase_like"/>
    <property type="match status" value="1"/>
</dbReference>
<comment type="similarity">
    <text evidence="7">Belongs to the gmhB family.</text>
</comment>
<evidence type="ECO:0000256" key="7">
    <source>
        <dbReference type="PIRNR" id="PIRNR004682"/>
    </source>
</evidence>
<keyword evidence="5 7" id="KW-0119">Carbohydrate metabolism</keyword>
<feature type="binding site" evidence="11">
    <location>
        <position position="97"/>
    </location>
    <ligand>
        <name>Zn(2+)</name>
        <dbReference type="ChEBI" id="CHEBI:29105"/>
    </ligand>
</feature>
<feature type="active site" description="Proton donor" evidence="8">
    <location>
        <position position="10"/>
    </location>
</feature>
<dbReference type="CDD" id="cd07503">
    <property type="entry name" value="HAD_HisB-N"/>
    <property type="match status" value="1"/>
</dbReference>
<dbReference type="EC" id="3.1.3.-" evidence="7"/>
<sequence length="162" mass="18552">MNKAIFLDRDGTINVDFGYVYKPQELELLPGVAEALRIFQELGYLLIVITNQSGIGRGYFTLEDAEQFNQALAQELEKHGVILNDFYTCPHVPEEHCECRKPSPFMVTEAMKKYEIDPSQSYMFGDKKSDTECGERSGVKSFRVTSEHSLLYWANQLKNNLL</sequence>
<accession>A0A078S569</accession>
<dbReference type="NCBIfam" id="TIGR01656">
    <property type="entry name" value="Histidinol-ppas"/>
    <property type="match status" value="1"/>
</dbReference>
<feature type="binding site" evidence="11">
    <location>
        <position position="126"/>
    </location>
    <ligand>
        <name>Mg(2+)</name>
        <dbReference type="ChEBI" id="CHEBI:18420"/>
    </ligand>
</feature>
<keyword evidence="11" id="KW-0862">Zinc</keyword>
<dbReference type="PANTHER" id="PTHR42891:SF1">
    <property type="entry name" value="D-GLYCERO-BETA-D-MANNO-HEPTOSE-1,7-BISPHOSPHATE 7-PHOSPHATASE"/>
    <property type="match status" value="1"/>
</dbReference>
<feature type="site" description="Stabilizes the phosphoryl group" evidence="10">
    <location>
        <position position="50"/>
    </location>
</feature>
<evidence type="ECO:0000256" key="8">
    <source>
        <dbReference type="PIRSR" id="PIRSR004682-1"/>
    </source>
</evidence>
<feature type="binding site" evidence="9">
    <location>
        <begin position="8"/>
        <end position="10"/>
    </location>
    <ligand>
        <name>substrate</name>
    </ligand>
</feature>
<evidence type="ECO:0000313" key="13">
    <source>
        <dbReference type="Proteomes" id="UP000028013"/>
    </source>
</evidence>
<dbReference type="GO" id="GO:0005737">
    <property type="term" value="C:cytoplasm"/>
    <property type="evidence" value="ECO:0007669"/>
    <property type="project" value="UniProtKB-SubCell"/>
</dbReference>
<evidence type="ECO:0000256" key="11">
    <source>
        <dbReference type="PIRSR" id="PIRSR004682-4"/>
    </source>
</evidence>